<keyword evidence="2" id="KW-1185">Reference proteome</keyword>
<reference evidence="1" key="2">
    <citation type="journal article" date="2020" name="Nat. Commun.">
        <title>Large-scale genome sequencing of mycorrhizal fungi provides insights into the early evolution of symbiotic traits.</title>
        <authorList>
            <person name="Miyauchi S."/>
            <person name="Kiss E."/>
            <person name="Kuo A."/>
            <person name="Drula E."/>
            <person name="Kohler A."/>
            <person name="Sanchez-Garcia M."/>
            <person name="Morin E."/>
            <person name="Andreopoulos B."/>
            <person name="Barry K.W."/>
            <person name="Bonito G."/>
            <person name="Buee M."/>
            <person name="Carver A."/>
            <person name="Chen C."/>
            <person name="Cichocki N."/>
            <person name="Clum A."/>
            <person name="Culley D."/>
            <person name="Crous P.W."/>
            <person name="Fauchery L."/>
            <person name="Girlanda M."/>
            <person name="Hayes R.D."/>
            <person name="Keri Z."/>
            <person name="LaButti K."/>
            <person name="Lipzen A."/>
            <person name="Lombard V."/>
            <person name="Magnuson J."/>
            <person name="Maillard F."/>
            <person name="Murat C."/>
            <person name="Nolan M."/>
            <person name="Ohm R.A."/>
            <person name="Pangilinan J."/>
            <person name="Pereira M.F."/>
            <person name="Perotto S."/>
            <person name="Peter M."/>
            <person name="Pfister S."/>
            <person name="Riley R."/>
            <person name="Sitrit Y."/>
            <person name="Stielow J.B."/>
            <person name="Szollosi G."/>
            <person name="Zifcakova L."/>
            <person name="Stursova M."/>
            <person name="Spatafora J.W."/>
            <person name="Tedersoo L."/>
            <person name="Vaario L.M."/>
            <person name="Yamada A."/>
            <person name="Yan M."/>
            <person name="Wang P."/>
            <person name="Xu J."/>
            <person name="Bruns T."/>
            <person name="Baldrian P."/>
            <person name="Vilgalys R."/>
            <person name="Dunand C."/>
            <person name="Henrissat B."/>
            <person name="Grigoriev I.V."/>
            <person name="Hibbett D."/>
            <person name="Nagy L.G."/>
            <person name="Martin F.M."/>
        </authorList>
    </citation>
    <scope>NUCLEOTIDE SEQUENCE</scope>
    <source>
        <strain evidence="1">P2</strain>
    </source>
</reference>
<sequence length="630" mass="70490">MALNIRGILGRLRSRGAGPKLKRRKALDNMAWTYFPRLKILLLVVGYAWMLCLPLKELSRGIYIDENALQPGGVNTNWNWGDVHRADSYLSELERLRDSNATSIERTDYISLQFQKLRIPTSIQNYTFYTRSGPIYGSNAYAILSSPRYSGAEATLISASWLSRMGDGDGTLNLRGVATVLSLAAFLNQYSLWSKDLIFVISDGYMEGMQAWASAYHGRTQSNMHAEPLQLTSGMIWTALDIDYPGHSFSHLGIFWEGLNGRLPNQDILNSFHVISRNTGGVPVLLHDNHDPNDDNWRDPLPVSWLPSTLGNNGRVKDYAYRARNLLRHVTYQARGHPSGIHGLLHQFHIDAFTIFAVPATGPHGFHTLGRIVESTLRTCNNLLERLHASFFFYLLPEPGTFTKIGNYLPSAVVISTAILFSGLRSWVQAGWVEVPVPASKEGRAKGSQVVKWERRSRPSLQAVLIILATHAWGVPLYFISTWPTPPRLLALACLCSSMLLASRFIDKIDSDTRKIAPIWMLLRSFNLCFASTVISATSVLNFSLAAVLAVLLGVPLSFSGPTDDVLTSVTLRFAYVLLAIFWFTPAWNVMDQAVWDWEFLGGYFSPFICMIYVPIIWQAVIVASLTNRS</sequence>
<protein>
    <submittedName>
        <fullName evidence="1">Gaa1-domain-containing protein</fullName>
    </submittedName>
</protein>
<accession>A0ACB6ZD62</accession>
<evidence type="ECO:0000313" key="1">
    <source>
        <dbReference type="EMBL" id="KAF9647556.1"/>
    </source>
</evidence>
<gene>
    <name evidence="1" type="ORF">BDM02DRAFT_3180509</name>
</gene>
<organism evidence="1 2">
    <name type="scientific">Thelephora ganbajun</name>
    <name type="common">Ganba fungus</name>
    <dbReference type="NCBI Taxonomy" id="370292"/>
    <lineage>
        <taxon>Eukaryota</taxon>
        <taxon>Fungi</taxon>
        <taxon>Dikarya</taxon>
        <taxon>Basidiomycota</taxon>
        <taxon>Agaricomycotina</taxon>
        <taxon>Agaricomycetes</taxon>
        <taxon>Thelephorales</taxon>
        <taxon>Thelephoraceae</taxon>
        <taxon>Thelephora</taxon>
    </lineage>
</organism>
<name>A0ACB6ZD62_THEGA</name>
<proteinExistence type="predicted"/>
<reference evidence="1" key="1">
    <citation type="submission" date="2019-10" db="EMBL/GenBank/DDBJ databases">
        <authorList>
            <consortium name="DOE Joint Genome Institute"/>
            <person name="Kuo A."/>
            <person name="Miyauchi S."/>
            <person name="Kiss E."/>
            <person name="Drula E."/>
            <person name="Kohler A."/>
            <person name="Sanchez-Garcia M."/>
            <person name="Andreopoulos B."/>
            <person name="Barry K.W."/>
            <person name="Bonito G."/>
            <person name="Buee M."/>
            <person name="Carver A."/>
            <person name="Chen C."/>
            <person name="Cichocki N."/>
            <person name="Clum A."/>
            <person name="Culley D."/>
            <person name="Crous P.W."/>
            <person name="Fauchery L."/>
            <person name="Girlanda M."/>
            <person name="Hayes R."/>
            <person name="Keri Z."/>
            <person name="Labutti K."/>
            <person name="Lipzen A."/>
            <person name="Lombard V."/>
            <person name="Magnuson J."/>
            <person name="Maillard F."/>
            <person name="Morin E."/>
            <person name="Murat C."/>
            <person name="Nolan M."/>
            <person name="Ohm R."/>
            <person name="Pangilinan J."/>
            <person name="Pereira M."/>
            <person name="Perotto S."/>
            <person name="Peter M."/>
            <person name="Riley R."/>
            <person name="Sitrit Y."/>
            <person name="Stielow B."/>
            <person name="Szollosi G."/>
            <person name="Zifcakova L."/>
            <person name="Stursova M."/>
            <person name="Spatafora J.W."/>
            <person name="Tedersoo L."/>
            <person name="Vaario L.-M."/>
            <person name="Yamada A."/>
            <person name="Yan M."/>
            <person name="Wang P."/>
            <person name="Xu J."/>
            <person name="Bruns T."/>
            <person name="Baldrian P."/>
            <person name="Vilgalys R."/>
            <person name="Henrissat B."/>
            <person name="Grigoriev I.V."/>
            <person name="Hibbett D."/>
            <person name="Nagy L.G."/>
            <person name="Martin F.M."/>
        </authorList>
    </citation>
    <scope>NUCLEOTIDE SEQUENCE</scope>
    <source>
        <strain evidence="1">P2</strain>
    </source>
</reference>
<comment type="caution">
    <text evidence="1">The sequence shown here is derived from an EMBL/GenBank/DDBJ whole genome shotgun (WGS) entry which is preliminary data.</text>
</comment>
<dbReference type="Proteomes" id="UP000886501">
    <property type="component" value="Unassembled WGS sequence"/>
</dbReference>
<evidence type="ECO:0000313" key="2">
    <source>
        <dbReference type="Proteomes" id="UP000886501"/>
    </source>
</evidence>
<dbReference type="EMBL" id="MU118031">
    <property type="protein sequence ID" value="KAF9647556.1"/>
    <property type="molecule type" value="Genomic_DNA"/>
</dbReference>